<feature type="signal peptide" evidence="3">
    <location>
        <begin position="1"/>
        <end position="18"/>
    </location>
</feature>
<comment type="caution">
    <text evidence="5">The sequence shown here is derived from an EMBL/GenBank/DDBJ whole genome shotgun (WGS) entry which is preliminary data.</text>
</comment>
<organism evidence="5 6">
    <name type="scientific">Podospora australis</name>
    <dbReference type="NCBI Taxonomy" id="1536484"/>
    <lineage>
        <taxon>Eukaryota</taxon>
        <taxon>Fungi</taxon>
        <taxon>Dikarya</taxon>
        <taxon>Ascomycota</taxon>
        <taxon>Pezizomycotina</taxon>
        <taxon>Sordariomycetes</taxon>
        <taxon>Sordariomycetidae</taxon>
        <taxon>Sordariales</taxon>
        <taxon>Podosporaceae</taxon>
        <taxon>Podospora</taxon>
    </lineage>
</organism>
<reference evidence="5" key="2">
    <citation type="submission" date="2023-05" db="EMBL/GenBank/DDBJ databases">
        <authorList>
            <consortium name="Lawrence Berkeley National Laboratory"/>
            <person name="Steindorff A."/>
            <person name="Hensen N."/>
            <person name="Bonometti L."/>
            <person name="Westerberg I."/>
            <person name="Brannstrom I.O."/>
            <person name="Guillou S."/>
            <person name="Cros-Aarteil S."/>
            <person name="Calhoun S."/>
            <person name="Haridas S."/>
            <person name="Kuo A."/>
            <person name="Mondo S."/>
            <person name="Pangilinan J."/>
            <person name="Riley R."/>
            <person name="Labutti K."/>
            <person name="Andreopoulos B."/>
            <person name="Lipzen A."/>
            <person name="Chen C."/>
            <person name="Yanf M."/>
            <person name="Daum C."/>
            <person name="Ng V."/>
            <person name="Clum A."/>
            <person name="Ohm R."/>
            <person name="Martin F."/>
            <person name="Silar P."/>
            <person name="Natvig D."/>
            <person name="Lalanne C."/>
            <person name="Gautier V."/>
            <person name="Ament-Velasquez S.L."/>
            <person name="Kruys A."/>
            <person name="Hutchinson M.I."/>
            <person name="Powell A.J."/>
            <person name="Barry K."/>
            <person name="Miller A.N."/>
            <person name="Grigoriev I.V."/>
            <person name="Debuchy R."/>
            <person name="Gladieux P."/>
            <person name="Thoren M.H."/>
            <person name="Johannesson H."/>
        </authorList>
    </citation>
    <scope>NUCLEOTIDE SEQUENCE</scope>
    <source>
        <strain evidence="5">PSN309</strain>
    </source>
</reference>
<accession>A0AAN6WV71</accession>
<dbReference type="AlphaFoldDB" id="A0AAN6WV71"/>
<feature type="chain" id="PRO_5042922077" description="Vacuolar sorting protein Vps3844 C-terminal domain-containing protein" evidence="3">
    <location>
        <begin position="19"/>
        <end position="409"/>
    </location>
</feature>
<evidence type="ECO:0000313" key="6">
    <source>
        <dbReference type="Proteomes" id="UP001302126"/>
    </source>
</evidence>
<keyword evidence="6" id="KW-1185">Reference proteome</keyword>
<feature type="region of interest" description="Disordered" evidence="1">
    <location>
        <begin position="255"/>
        <end position="276"/>
    </location>
</feature>
<feature type="transmembrane region" description="Helical" evidence="2">
    <location>
        <begin position="367"/>
        <end position="389"/>
    </location>
</feature>
<feature type="domain" description="Vacuolar sorting protein Vps3844 C-terminal" evidence="4">
    <location>
        <begin position="285"/>
        <end position="402"/>
    </location>
</feature>
<dbReference type="EMBL" id="MU864395">
    <property type="protein sequence ID" value="KAK4187910.1"/>
    <property type="molecule type" value="Genomic_DNA"/>
</dbReference>
<evidence type="ECO:0000256" key="2">
    <source>
        <dbReference type="SAM" id="Phobius"/>
    </source>
</evidence>
<evidence type="ECO:0000256" key="1">
    <source>
        <dbReference type="SAM" id="MobiDB-lite"/>
    </source>
</evidence>
<dbReference type="GO" id="GO:0005783">
    <property type="term" value="C:endoplasmic reticulum"/>
    <property type="evidence" value="ECO:0007669"/>
    <property type="project" value="TreeGrafter"/>
</dbReference>
<dbReference type="InterPro" id="IPR053065">
    <property type="entry name" value="Archenteron_Induction-Rel"/>
</dbReference>
<dbReference type="InterPro" id="IPR024382">
    <property type="entry name" value="Vps3844_C"/>
</dbReference>
<keyword evidence="2" id="KW-0812">Transmembrane</keyword>
<protein>
    <recommendedName>
        <fullName evidence="4">Vacuolar sorting protein Vps3844 C-terminal domain-containing protein</fullName>
    </recommendedName>
</protein>
<dbReference type="Pfam" id="PF12955">
    <property type="entry name" value="Vps3844_C"/>
    <property type="match status" value="1"/>
</dbReference>
<gene>
    <name evidence="5" type="ORF">QBC35DRAFT_523244</name>
</gene>
<reference evidence="5" key="1">
    <citation type="journal article" date="2023" name="Mol. Phylogenet. Evol.">
        <title>Genome-scale phylogeny and comparative genomics of the fungal order Sordariales.</title>
        <authorList>
            <person name="Hensen N."/>
            <person name="Bonometti L."/>
            <person name="Westerberg I."/>
            <person name="Brannstrom I.O."/>
            <person name="Guillou S."/>
            <person name="Cros-Aarteil S."/>
            <person name="Calhoun S."/>
            <person name="Haridas S."/>
            <person name="Kuo A."/>
            <person name="Mondo S."/>
            <person name="Pangilinan J."/>
            <person name="Riley R."/>
            <person name="LaButti K."/>
            <person name="Andreopoulos B."/>
            <person name="Lipzen A."/>
            <person name="Chen C."/>
            <person name="Yan M."/>
            <person name="Daum C."/>
            <person name="Ng V."/>
            <person name="Clum A."/>
            <person name="Steindorff A."/>
            <person name="Ohm R.A."/>
            <person name="Martin F."/>
            <person name="Silar P."/>
            <person name="Natvig D.O."/>
            <person name="Lalanne C."/>
            <person name="Gautier V."/>
            <person name="Ament-Velasquez S.L."/>
            <person name="Kruys A."/>
            <person name="Hutchinson M.I."/>
            <person name="Powell A.J."/>
            <person name="Barry K."/>
            <person name="Miller A.N."/>
            <person name="Grigoriev I.V."/>
            <person name="Debuchy R."/>
            <person name="Gladieux P."/>
            <person name="Hiltunen Thoren M."/>
            <person name="Johannesson H."/>
        </authorList>
    </citation>
    <scope>NUCLEOTIDE SEQUENCE</scope>
    <source>
        <strain evidence="5">PSN309</strain>
    </source>
</reference>
<name>A0AAN6WV71_9PEZI</name>
<dbReference type="Proteomes" id="UP001302126">
    <property type="component" value="Unassembled WGS sequence"/>
</dbReference>
<keyword evidence="2" id="KW-0472">Membrane</keyword>
<dbReference type="PANTHER" id="PTHR36853">
    <property type="entry name" value="EXPRESSED PROTEIN"/>
    <property type="match status" value="1"/>
</dbReference>
<evidence type="ECO:0000259" key="4">
    <source>
        <dbReference type="Pfam" id="PF12955"/>
    </source>
</evidence>
<proteinExistence type="predicted"/>
<evidence type="ECO:0000313" key="5">
    <source>
        <dbReference type="EMBL" id="KAK4187910.1"/>
    </source>
</evidence>
<sequence length="409" mass="43438">MRLIAGLTAAALSGLAVGASQQSADVYIFSANQQSSTDTPSIPKEVARHILLQRTSRQRYGSDLRDIPRSIDTETAISHIARFGKGPEPLFTQDTHNDPSQLVVILEGVTPKQNAQLKETLAGSGHKAAFAVSDPPSAAANKNLMALFQHTGAASSQQCEFEHALNPINPDCWTGSSSAVKYDLQKSPSTFETLISSLPRIQTLTSTADLELTLLVLPESSRNSKTSSWSALAAKGANLARRDFGVERVITDSTVSHKNAPPTLAPNSPAAPKKGKKEREVIRACYESLDGCMQATGDCSGHGVCVNKYGSGGNDTDDSAPAKKAACFTCRCKPTFISRGDEEGSKGKKTVQWGGNKCQKEDISVQFWLITGFTIVIIGAVTFAISLLFNVGEEKLPGVIGAGVSRGSK</sequence>
<keyword evidence="2" id="KW-1133">Transmembrane helix</keyword>
<keyword evidence="3" id="KW-0732">Signal</keyword>
<evidence type="ECO:0000256" key="3">
    <source>
        <dbReference type="SAM" id="SignalP"/>
    </source>
</evidence>
<dbReference type="PANTHER" id="PTHR36853:SF1">
    <property type="entry name" value="DUF3844 DOMAIN-CONTAINING PROTEIN"/>
    <property type="match status" value="1"/>
</dbReference>